<dbReference type="Ensembl" id="ENSCPRT00005024615.1">
    <property type="protein sequence ID" value="ENSCPRP00005021059.1"/>
    <property type="gene ID" value="ENSCPRG00005014664.1"/>
</dbReference>
<sequence>MWLGNYILYILIYAVLECYPGGHQILQSPYRSVDFDSSQLQQSAIQDLICDHSLTSGWYRFLIFDKPAEMPTKCVEMNHCGTQAPVWLSLRESESMPQPGEVKQLTACATWQFFFSATKDCCLFRIPVSVRNCGNFFIYLLQPTQGCMGYCAEGKLPPSSSPSLPPLPPATPEVVAETMEASVYLRCNFDFPLANSSVGFIVAWSRLSSTGLKEELKQETTVQTFSLLELDGINLRLGDKIYCSSSAFFLEKPDVQSSSVESKEFFAGIKMQPEAFDISEDGKEYKLTIESTVPIPCPQFSQLENDCKISLKLKTIEQGNYCPNFCVFLRISSKLGWEVVLGVFLRGNVAVRTRYDILYLWSETIFTAI</sequence>
<keyword evidence="1 3" id="KW-0732">Signal</keyword>
<dbReference type="Pfam" id="PF23283">
    <property type="entry name" value="D8C_UMOD"/>
    <property type="match status" value="1"/>
</dbReference>
<dbReference type="PANTHER" id="PTHR14949:SF53">
    <property type="entry name" value="VON WILLEBRAND FACTOR D AND EGF DOMAIN-CONTAINING PROTEIN"/>
    <property type="match status" value="1"/>
</dbReference>
<evidence type="ECO:0000256" key="3">
    <source>
        <dbReference type="SAM" id="SignalP"/>
    </source>
</evidence>
<dbReference type="InterPro" id="IPR050969">
    <property type="entry name" value="Dev_Signal_Modulators"/>
</dbReference>
<accession>A0A7M4F9C7</accession>
<evidence type="ECO:0000313" key="6">
    <source>
        <dbReference type="Ensembl" id="ENSCPRP00005021059.1"/>
    </source>
</evidence>
<reference evidence="6" key="2">
    <citation type="submission" date="2025-09" db="UniProtKB">
        <authorList>
            <consortium name="Ensembl"/>
        </authorList>
    </citation>
    <scope>IDENTIFICATION</scope>
</reference>
<feature type="signal peptide" evidence="3">
    <location>
        <begin position="1"/>
        <end position="18"/>
    </location>
</feature>
<evidence type="ECO:0000259" key="4">
    <source>
        <dbReference type="Pfam" id="PF23283"/>
    </source>
</evidence>
<feature type="domain" description="VWDE-like Ig-like" evidence="5">
    <location>
        <begin position="165"/>
        <end position="267"/>
    </location>
</feature>
<evidence type="ECO:0000259" key="5">
    <source>
        <dbReference type="Pfam" id="PF25776"/>
    </source>
</evidence>
<evidence type="ECO:0000256" key="1">
    <source>
        <dbReference type="ARBA" id="ARBA00022729"/>
    </source>
</evidence>
<feature type="chain" id="PRO_5029626046" description="von Willebrand factor D and EGF domains" evidence="3">
    <location>
        <begin position="19"/>
        <end position="369"/>
    </location>
</feature>
<dbReference type="AlphaFoldDB" id="A0A7M4F9C7"/>
<dbReference type="GeneTree" id="ENSGT00940000166910"/>
<evidence type="ECO:0000313" key="7">
    <source>
        <dbReference type="Proteomes" id="UP000594220"/>
    </source>
</evidence>
<dbReference type="InterPro" id="IPR057774">
    <property type="entry name" value="D8C_UMOD/GP2/OIT3-like"/>
</dbReference>
<dbReference type="Pfam" id="PF25776">
    <property type="entry name" value="Ig_VWDE"/>
    <property type="match status" value="1"/>
</dbReference>
<dbReference type="GO" id="GO:0005102">
    <property type="term" value="F:signaling receptor binding"/>
    <property type="evidence" value="ECO:0007669"/>
    <property type="project" value="TreeGrafter"/>
</dbReference>
<evidence type="ECO:0008006" key="8">
    <source>
        <dbReference type="Google" id="ProtNLM"/>
    </source>
</evidence>
<organism evidence="6 7">
    <name type="scientific">Crocodylus porosus</name>
    <name type="common">Saltwater crocodile</name>
    <name type="synonym">Estuarine crocodile</name>
    <dbReference type="NCBI Taxonomy" id="8502"/>
    <lineage>
        <taxon>Eukaryota</taxon>
        <taxon>Metazoa</taxon>
        <taxon>Chordata</taxon>
        <taxon>Craniata</taxon>
        <taxon>Vertebrata</taxon>
        <taxon>Euteleostomi</taxon>
        <taxon>Archelosauria</taxon>
        <taxon>Archosauria</taxon>
        <taxon>Crocodylia</taxon>
        <taxon>Longirostres</taxon>
        <taxon>Crocodylidae</taxon>
        <taxon>Crocodylus</taxon>
    </lineage>
</organism>
<evidence type="ECO:0000256" key="2">
    <source>
        <dbReference type="ARBA" id="ARBA00023157"/>
    </source>
</evidence>
<dbReference type="Proteomes" id="UP000594220">
    <property type="component" value="Unplaced"/>
</dbReference>
<keyword evidence="7" id="KW-1185">Reference proteome</keyword>
<dbReference type="PANTHER" id="PTHR14949">
    <property type="entry name" value="EGF-LIKE-DOMAIN, MULTIPLE 7, 8"/>
    <property type="match status" value="1"/>
</dbReference>
<dbReference type="GO" id="GO:0005576">
    <property type="term" value="C:extracellular region"/>
    <property type="evidence" value="ECO:0007669"/>
    <property type="project" value="TreeGrafter"/>
</dbReference>
<dbReference type="InterPro" id="IPR057885">
    <property type="entry name" value="Ig_VWDE"/>
</dbReference>
<reference evidence="6" key="1">
    <citation type="submission" date="2025-08" db="UniProtKB">
        <authorList>
            <consortium name="Ensembl"/>
        </authorList>
    </citation>
    <scope>IDENTIFICATION</scope>
</reference>
<proteinExistence type="predicted"/>
<keyword evidence="2" id="KW-1015">Disulfide bond</keyword>
<dbReference type="GO" id="GO:0009986">
    <property type="term" value="C:cell surface"/>
    <property type="evidence" value="ECO:0007669"/>
    <property type="project" value="TreeGrafter"/>
</dbReference>
<feature type="domain" description="UMOD/GP2/OIT3-like D8C" evidence="4">
    <location>
        <begin position="59"/>
        <end position="152"/>
    </location>
</feature>
<name>A0A7M4F9C7_CROPO</name>
<protein>
    <recommendedName>
        <fullName evidence="8">von Willebrand factor D and EGF domains</fullName>
    </recommendedName>
</protein>